<dbReference type="Proteomes" id="UP001212841">
    <property type="component" value="Unassembled WGS sequence"/>
</dbReference>
<evidence type="ECO:0000313" key="4">
    <source>
        <dbReference type="Proteomes" id="UP001212841"/>
    </source>
</evidence>
<evidence type="ECO:0000256" key="2">
    <source>
        <dbReference type="SAM" id="MobiDB-lite"/>
    </source>
</evidence>
<dbReference type="InterPro" id="IPR015943">
    <property type="entry name" value="WD40/YVTN_repeat-like_dom_sf"/>
</dbReference>
<dbReference type="PROSITE" id="PS50082">
    <property type="entry name" value="WD_REPEATS_2"/>
    <property type="match status" value="2"/>
</dbReference>
<feature type="compositionally biased region" description="Basic residues" evidence="2">
    <location>
        <begin position="15"/>
        <end position="27"/>
    </location>
</feature>
<dbReference type="EMBL" id="JADGJD010000544">
    <property type="protein sequence ID" value="KAJ3050190.1"/>
    <property type="molecule type" value="Genomic_DNA"/>
</dbReference>
<evidence type="ECO:0000313" key="3">
    <source>
        <dbReference type="EMBL" id="KAJ3050190.1"/>
    </source>
</evidence>
<accession>A0AAD5X4A9</accession>
<name>A0AAD5X4A9_9FUNG</name>
<protein>
    <submittedName>
        <fullName evidence="3">Jouberin</fullName>
    </submittedName>
</protein>
<feature type="compositionally biased region" description="Basic and acidic residues" evidence="2">
    <location>
        <begin position="1"/>
        <end position="14"/>
    </location>
</feature>
<dbReference type="InterPro" id="IPR001680">
    <property type="entry name" value="WD40_rpt"/>
</dbReference>
<feature type="non-terminal residue" evidence="3">
    <location>
        <position position="664"/>
    </location>
</feature>
<keyword evidence="4" id="KW-1185">Reference proteome</keyword>
<dbReference type="AlphaFoldDB" id="A0AAD5X4A9"/>
<evidence type="ECO:0000256" key="1">
    <source>
        <dbReference type="PROSITE-ProRule" id="PRU00221"/>
    </source>
</evidence>
<dbReference type="SUPFAM" id="SSF50978">
    <property type="entry name" value="WD40 repeat-like"/>
    <property type="match status" value="1"/>
</dbReference>
<dbReference type="PANTHER" id="PTHR44499:SF1">
    <property type="entry name" value="JOUBERIN"/>
    <property type="match status" value="1"/>
</dbReference>
<reference evidence="3" key="1">
    <citation type="submission" date="2020-05" db="EMBL/GenBank/DDBJ databases">
        <title>Phylogenomic resolution of chytrid fungi.</title>
        <authorList>
            <person name="Stajich J.E."/>
            <person name="Amses K."/>
            <person name="Simmons R."/>
            <person name="Seto K."/>
            <person name="Myers J."/>
            <person name="Bonds A."/>
            <person name="Quandt C.A."/>
            <person name="Barry K."/>
            <person name="Liu P."/>
            <person name="Grigoriev I."/>
            <person name="Longcore J.E."/>
            <person name="James T.Y."/>
        </authorList>
    </citation>
    <scope>NUCLEOTIDE SEQUENCE</scope>
    <source>
        <strain evidence="3">JEL0318</strain>
    </source>
</reference>
<feature type="repeat" description="WD" evidence="1">
    <location>
        <begin position="386"/>
        <end position="416"/>
    </location>
</feature>
<dbReference type="GO" id="GO:0044458">
    <property type="term" value="P:motile cilium assembly"/>
    <property type="evidence" value="ECO:0007669"/>
    <property type="project" value="TreeGrafter"/>
</dbReference>
<sequence length="664" mass="74351">MEVEDKPAINEREARRKKGERKRRVSRHSATEDDDASGQKIRSSRRSRPTSATEPRPKKSKKSKPLPPSIFDHVQKRPEDFENCVTKVMIHGTDELDPDLNVSRPVVRVSFVDIQTGCYISKQSPTRPATTYHEPPHVDYILPTMTKRYAPSPQTPHTSSTSPKWEEPLLINEDYLYLVDNPNTLVLFEILDLGKGAERVHGKESQGWYRVAWGFLRPLNGVGRTNTEVKVRLQLFQYPTTPSSTTQNIIEVLHNVAEAPDGGTPLVTTPQYPKLVPEIWRIWNNTKRKKYPSTLYVTISAVPGATDRYVTHRPRSVCEVEKGKLTLEQLLALHDARQRSADNDMGRSCVDLNFNEGRVLSPLFTKRTIPSRRIYRVVDGMRAGVCVGHVGMVYQVVWDEEGKLYSASADGSVRVWAFDPVESPPVRLEAVMQHPGYVYSVAVHHADDSSIVATASSDTLVRLYTDIPSFSPSPESLQPFQVLRGHNAPLNTIAFGKGGKRLYSGDTEGVIKVWSLEEREEDVGGRKRRSKGRVRGRKYVLLQSVTVFQSLKVVLELIDVSASHKKGTSITSLTLHPSTRKLLVRTAFPIPSFGITSNLHILDTRIHRILTSYSPIIPTDLTSPPTSTASATLLRATTTPCGTYVLEGHQNGSIGVWRTEMEES</sequence>
<dbReference type="Pfam" id="PF00400">
    <property type="entry name" value="WD40"/>
    <property type="match status" value="3"/>
</dbReference>
<dbReference type="InterPro" id="IPR052803">
    <property type="entry name" value="Cilium-Associated_Jouberin"/>
</dbReference>
<dbReference type="PANTHER" id="PTHR44499">
    <property type="entry name" value="JOUBERIN"/>
    <property type="match status" value="1"/>
</dbReference>
<dbReference type="SMART" id="SM00320">
    <property type="entry name" value="WD40"/>
    <property type="match status" value="3"/>
</dbReference>
<dbReference type="InterPro" id="IPR036322">
    <property type="entry name" value="WD40_repeat_dom_sf"/>
</dbReference>
<keyword evidence="1" id="KW-0853">WD repeat</keyword>
<organism evidence="3 4">
    <name type="scientific">Rhizophlyctis rosea</name>
    <dbReference type="NCBI Taxonomy" id="64517"/>
    <lineage>
        <taxon>Eukaryota</taxon>
        <taxon>Fungi</taxon>
        <taxon>Fungi incertae sedis</taxon>
        <taxon>Chytridiomycota</taxon>
        <taxon>Chytridiomycota incertae sedis</taxon>
        <taxon>Chytridiomycetes</taxon>
        <taxon>Rhizophlyctidales</taxon>
        <taxon>Rhizophlyctidaceae</taxon>
        <taxon>Rhizophlyctis</taxon>
    </lineage>
</organism>
<gene>
    <name evidence="3" type="primary">AHI1</name>
    <name evidence="3" type="ORF">HK097_008840</name>
</gene>
<proteinExistence type="predicted"/>
<feature type="region of interest" description="Disordered" evidence="2">
    <location>
        <begin position="1"/>
        <end position="78"/>
    </location>
</feature>
<dbReference type="PROSITE" id="PS50294">
    <property type="entry name" value="WD_REPEATS_REGION"/>
    <property type="match status" value="1"/>
</dbReference>
<comment type="caution">
    <text evidence="3">The sequence shown here is derived from an EMBL/GenBank/DDBJ whole genome shotgun (WGS) entry which is preliminary data.</text>
</comment>
<dbReference type="Gene3D" id="2.130.10.10">
    <property type="entry name" value="YVTN repeat-like/Quinoprotein amine dehydrogenase"/>
    <property type="match status" value="1"/>
</dbReference>
<dbReference type="GO" id="GO:0036064">
    <property type="term" value="C:ciliary basal body"/>
    <property type="evidence" value="ECO:0007669"/>
    <property type="project" value="TreeGrafter"/>
</dbReference>
<feature type="repeat" description="WD" evidence="1">
    <location>
        <begin position="483"/>
        <end position="524"/>
    </location>
</feature>